<organism evidence="2 3">
    <name type="scientific">Pannonibacter phragmitetus</name>
    <dbReference type="NCBI Taxonomy" id="121719"/>
    <lineage>
        <taxon>Bacteria</taxon>
        <taxon>Pseudomonadati</taxon>
        <taxon>Pseudomonadota</taxon>
        <taxon>Alphaproteobacteria</taxon>
        <taxon>Hyphomicrobiales</taxon>
        <taxon>Stappiaceae</taxon>
        <taxon>Pannonibacter</taxon>
    </lineage>
</organism>
<dbReference type="KEGG" id="pphr:APZ00_04030"/>
<evidence type="ECO:0000256" key="1">
    <source>
        <dbReference type="SAM" id="Coils"/>
    </source>
</evidence>
<evidence type="ECO:0000313" key="2">
    <source>
        <dbReference type="EMBL" id="ALV26345.1"/>
    </source>
</evidence>
<name>A0A0U3Q1B6_9HYPH</name>
<evidence type="ECO:0000313" key="3">
    <source>
        <dbReference type="Proteomes" id="UP000064921"/>
    </source>
</evidence>
<dbReference type="EMBL" id="CP013068">
    <property type="protein sequence ID" value="ALV26345.1"/>
    <property type="molecule type" value="Genomic_DNA"/>
</dbReference>
<feature type="coiled-coil region" evidence="1">
    <location>
        <begin position="67"/>
        <end position="94"/>
    </location>
</feature>
<dbReference type="AlphaFoldDB" id="A0A0U3Q1B6"/>
<dbReference type="Proteomes" id="UP000064921">
    <property type="component" value="Chromosome"/>
</dbReference>
<evidence type="ECO:0008006" key="4">
    <source>
        <dbReference type="Google" id="ProtNLM"/>
    </source>
</evidence>
<dbReference type="RefSeq" id="WP_050474394.1">
    <property type="nucleotide sequence ID" value="NZ_CM011124.1"/>
</dbReference>
<protein>
    <recommendedName>
        <fullName evidence="4">Flagellar assembly protein FliH/Type III secretion system HrpE domain-containing protein</fullName>
    </recommendedName>
</protein>
<dbReference type="STRING" id="121719.APZ00_04030"/>
<reference evidence="2 3" key="1">
    <citation type="submission" date="2015-10" db="EMBL/GenBank/DDBJ databases">
        <title>The world's first case of liver abscess caused by Pannonibacter phragmitetus.</title>
        <authorList>
            <person name="Ming D."/>
            <person name="Wang M."/>
            <person name="Zhou Y."/>
            <person name="Jiang T."/>
            <person name="Hu S."/>
        </authorList>
    </citation>
    <scope>NUCLEOTIDE SEQUENCE [LARGE SCALE GENOMIC DNA]</scope>
    <source>
        <strain evidence="2 3">31801</strain>
    </source>
</reference>
<sequence length="211" mass="22873">MTPKPIASRLPVLSSPVFQHLSSAEVIMAEVMPAVERAPEPTLEERLAAEYARGVRAGREEARLAAAEDLEVQVTALRSEAAAAREAFEEEQARQLSDGIANAVASLSARMSDAVEQVLLPFLKDAVREQAVSHFSGTLKELLTGSAATFEVSGPRDLLDRVMQELGPLAGSVIVKQGDTPELQAVLGDTIIETQMADWLRRLKTIRETEE</sequence>
<keyword evidence="3" id="KW-1185">Reference proteome</keyword>
<proteinExistence type="predicted"/>
<keyword evidence="1" id="KW-0175">Coiled coil</keyword>
<accession>A0A0U3Q1B6</accession>
<gene>
    <name evidence="2" type="ORF">APZ00_04030</name>
</gene>